<dbReference type="Proteomes" id="UP000006906">
    <property type="component" value="Chromosome 12"/>
</dbReference>
<dbReference type="InterPro" id="IPR001245">
    <property type="entry name" value="Ser-Thr/Tyr_kinase_cat_dom"/>
</dbReference>
<dbReference type="OrthoDB" id="543893at2759"/>
<dbReference type="EMBL" id="CM008973">
    <property type="protein sequence ID" value="PNW76220.1"/>
    <property type="molecule type" value="Genomic_DNA"/>
</dbReference>
<accession>A0A2K3D6R5</accession>
<protein>
    <recommendedName>
        <fullName evidence="1">Serine-threonine/tyrosine-protein kinase catalytic domain-containing protein</fullName>
    </recommendedName>
</protein>
<dbReference type="PANTHER" id="PTHR44329:SF214">
    <property type="entry name" value="PROTEIN KINASE DOMAIN-CONTAINING PROTEIN"/>
    <property type="match status" value="1"/>
</dbReference>
<dbReference type="AlphaFoldDB" id="A0A2K3D6R5"/>
<dbReference type="KEGG" id="cre:CHLRE_12g543302v5"/>
<dbReference type="InterPro" id="IPR051681">
    <property type="entry name" value="Ser/Thr_Kinases-Pseudokinases"/>
</dbReference>
<dbReference type="Gramene" id="PNW76220">
    <property type="protein sequence ID" value="PNW76220"/>
    <property type="gene ID" value="CHLRE_12g543302v5"/>
</dbReference>
<evidence type="ECO:0000313" key="2">
    <source>
        <dbReference type="EMBL" id="PNW76220.1"/>
    </source>
</evidence>
<reference evidence="2 3" key="1">
    <citation type="journal article" date="2007" name="Science">
        <title>The Chlamydomonas genome reveals the evolution of key animal and plant functions.</title>
        <authorList>
            <person name="Merchant S.S."/>
            <person name="Prochnik S.E."/>
            <person name="Vallon O."/>
            <person name="Harris E.H."/>
            <person name="Karpowicz S.J."/>
            <person name="Witman G.B."/>
            <person name="Terry A."/>
            <person name="Salamov A."/>
            <person name="Fritz-Laylin L.K."/>
            <person name="Marechal-Drouard L."/>
            <person name="Marshall W.F."/>
            <person name="Qu L.H."/>
            <person name="Nelson D.R."/>
            <person name="Sanderfoot A.A."/>
            <person name="Spalding M.H."/>
            <person name="Kapitonov V.V."/>
            <person name="Ren Q."/>
            <person name="Ferris P."/>
            <person name="Lindquist E."/>
            <person name="Shapiro H."/>
            <person name="Lucas S.M."/>
            <person name="Grimwood J."/>
            <person name="Schmutz J."/>
            <person name="Cardol P."/>
            <person name="Cerutti H."/>
            <person name="Chanfreau G."/>
            <person name="Chen C.L."/>
            <person name="Cognat V."/>
            <person name="Croft M.T."/>
            <person name="Dent R."/>
            <person name="Dutcher S."/>
            <person name="Fernandez E."/>
            <person name="Fukuzawa H."/>
            <person name="Gonzalez-Ballester D."/>
            <person name="Gonzalez-Halphen D."/>
            <person name="Hallmann A."/>
            <person name="Hanikenne M."/>
            <person name="Hippler M."/>
            <person name="Inwood W."/>
            <person name="Jabbari K."/>
            <person name="Kalanon M."/>
            <person name="Kuras R."/>
            <person name="Lefebvre P.A."/>
            <person name="Lemaire S.D."/>
            <person name="Lobanov A.V."/>
            <person name="Lohr M."/>
            <person name="Manuell A."/>
            <person name="Meier I."/>
            <person name="Mets L."/>
            <person name="Mittag M."/>
            <person name="Mittelmeier T."/>
            <person name="Moroney J.V."/>
            <person name="Moseley J."/>
            <person name="Napoli C."/>
            <person name="Nedelcu A.M."/>
            <person name="Niyogi K."/>
            <person name="Novoselov S.V."/>
            <person name="Paulsen I.T."/>
            <person name="Pazour G."/>
            <person name="Purton S."/>
            <person name="Ral J.P."/>
            <person name="Riano-Pachon D.M."/>
            <person name="Riekhof W."/>
            <person name="Rymarquis L."/>
            <person name="Schroda M."/>
            <person name="Stern D."/>
            <person name="Umen J."/>
            <person name="Willows R."/>
            <person name="Wilson N."/>
            <person name="Zimmer S.L."/>
            <person name="Allmer J."/>
            <person name="Balk J."/>
            <person name="Bisova K."/>
            <person name="Chen C.J."/>
            <person name="Elias M."/>
            <person name="Gendler K."/>
            <person name="Hauser C."/>
            <person name="Lamb M.R."/>
            <person name="Ledford H."/>
            <person name="Long J.C."/>
            <person name="Minagawa J."/>
            <person name="Page M.D."/>
            <person name="Pan J."/>
            <person name="Pootakham W."/>
            <person name="Roje S."/>
            <person name="Rose A."/>
            <person name="Stahlberg E."/>
            <person name="Terauchi A.M."/>
            <person name="Yang P."/>
            <person name="Ball S."/>
            <person name="Bowler C."/>
            <person name="Dieckmann C.L."/>
            <person name="Gladyshev V.N."/>
            <person name="Green P."/>
            <person name="Jorgensen R."/>
            <person name="Mayfield S."/>
            <person name="Mueller-Roeber B."/>
            <person name="Rajamani S."/>
            <person name="Sayre R.T."/>
            <person name="Brokstein P."/>
            <person name="Dubchak I."/>
            <person name="Goodstein D."/>
            <person name="Hornick L."/>
            <person name="Huang Y.W."/>
            <person name="Jhaveri J."/>
            <person name="Luo Y."/>
            <person name="Martinez D."/>
            <person name="Ngau W.C."/>
            <person name="Otillar B."/>
            <person name="Poliakov A."/>
            <person name="Porter A."/>
            <person name="Szajkowski L."/>
            <person name="Werner G."/>
            <person name="Zhou K."/>
            <person name="Grigoriev I.V."/>
            <person name="Rokhsar D.S."/>
            <person name="Grossman A.R."/>
        </authorList>
    </citation>
    <scope>NUCLEOTIDE SEQUENCE [LARGE SCALE GENOMIC DNA]</scope>
    <source>
        <strain evidence="3">CC-503</strain>
    </source>
</reference>
<organism evidence="2 3">
    <name type="scientific">Chlamydomonas reinhardtii</name>
    <name type="common">Chlamydomonas smithii</name>
    <dbReference type="NCBI Taxonomy" id="3055"/>
    <lineage>
        <taxon>Eukaryota</taxon>
        <taxon>Viridiplantae</taxon>
        <taxon>Chlorophyta</taxon>
        <taxon>core chlorophytes</taxon>
        <taxon>Chlorophyceae</taxon>
        <taxon>CS clade</taxon>
        <taxon>Chlamydomonadales</taxon>
        <taxon>Chlamydomonadaceae</taxon>
        <taxon>Chlamydomonas</taxon>
    </lineage>
</organism>
<dbReference type="InParanoid" id="A0A2K3D6R5"/>
<dbReference type="SUPFAM" id="SSF56112">
    <property type="entry name" value="Protein kinase-like (PK-like)"/>
    <property type="match status" value="1"/>
</dbReference>
<dbReference type="Gene3D" id="1.10.510.10">
    <property type="entry name" value="Transferase(Phosphotransferase) domain 1"/>
    <property type="match status" value="1"/>
</dbReference>
<keyword evidence="3" id="KW-1185">Reference proteome</keyword>
<sequence>MSSFAVALWVMLTGQQPWKDWSMVAITYNITRGARLPLDGVDLQRCPPKLKRLITACWEADPLRQPAAAEALKELLLVHEQVAMGARGAAVSCLGVASAPLLAPVSASSAAPAIVAAAEAEAANPVGLIETTIYLEMPGFAPSATKE</sequence>
<evidence type="ECO:0000259" key="1">
    <source>
        <dbReference type="Pfam" id="PF07714"/>
    </source>
</evidence>
<dbReference type="RefSeq" id="XP_042919161.1">
    <property type="nucleotide sequence ID" value="XM_043068804.1"/>
</dbReference>
<gene>
    <name evidence="2" type="ORF">CHLRE_12g543302v5</name>
</gene>
<proteinExistence type="predicted"/>
<dbReference type="GO" id="GO:0004672">
    <property type="term" value="F:protein kinase activity"/>
    <property type="evidence" value="ECO:0007669"/>
    <property type="project" value="InterPro"/>
</dbReference>
<dbReference type="PANTHER" id="PTHR44329">
    <property type="entry name" value="SERINE/THREONINE-PROTEIN KINASE TNNI3K-RELATED"/>
    <property type="match status" value="1"/>
</dbReference>
<dbReference type="GeneID" id="5719538"/>
<dbReference type="PaxDb" id="3055-EDP03015"/>
<dbReference type="Pfam" id="PF07714">
    <property type="entry name" value="PK_Tyr_Ser-Thr"/>
    <property type="match status" value="1"/>
</dbReference>
<dbReference type="ExpressionAtlas" id="A0A2K3D6R5">
    <property type="expression patterns" value="baseline"/>
</dbReference>
<feature type="domain" description="Serine-threonine/tyrosine-protein kinase catalytic" evidence="1">
    <location>
        <begin position="3"/>
        <end position="74"/>
    </location>
</feature>
<dbReference type="STRING" id="3055.A0A2K3D6R5"/>
<name>A0A2K3D6R5_CHLRE</name>
<dbReference type="InterPro" id="IPR011009">
    <property type="entry name" value="Kinase-like_dom_sf"/>
</dbReference>
<evidence type="ECO:0000313" key="3">
    <source>
        <dbReference type="Proteomes" id="UP000006906"/>
    </source>
</evidence>